<keyword evidence="2" id="KW-1133">Transmembrane helix</keyword>
<organism evidence="4 5">
    <name type="scientific">Hyphobacterium vulgare</name>
    <dbReference type="NCBI Taxonomy" id="1736751"/>
    <lineage>
        <taxon>Bacteria</taxon>
        <taxon>Pseudomonadati</taxon>
        <taxon>Pseudomonadota</taxon>
        <taxon>Alphaproteobacteria</taxon>
        <taxon>Maricaulales</taxon>
        <taxon>Maricaulaceae</taxon>
        <taxon>Hyphobacterium</taxon>
    </lineage>
</organism>
<evidence type="ECO:0000313" key="5">
    <source>
        <dbReference type="Proteomes" id="UP001595379"/>
    </source>
</evidence>
<dbReference type="Pfam" id="PF14257">
    <property type="entry name" value="DUF4349"/>
    <property type="match status" value="1"/>
</dbReference>
<evidence type="ECO:0000313" key="4">
    <source>
        <dbReference type="EMBL" id="MFC2926942.1"/>
    </source>
</evidence>
<dbReference type="InterPro" id="IPR025645">
    <property type="entry name" value="DUF4349"/>
</dbReference>
<gene>
    <name evidence="4" type="ORF">ACFOOR_12560</name>
</gene>
<feature type="domain" description="DUF4349" evidence="3">
    <location>
        <begin position="85"/>
        <end position="301"/>
    </location>
</feature>
<comment type="caution">
    <text evidence="4">The sequence shown here is derived from an EMBL/GenBank/DDBJ whole genome shotgun (WGS) entry which is preliminary data.</text>
</comment>
<protein>
    <submittedName>
        <fullName evidence="4">DUF4349 domain-containing protein</fullName>
    </submittedName>
</protein>
<sequence>MRTWMLAAVAVLALSACEDGLEYDGRDAGYFSEDDGIVVTGSRVDRASFAANEPMGVIDAEARTEAGLSEPGNGEPSAPETETFLAYRYAYGLRAPAEAVRPLVQQHQQTCEAAGPSVCQIVNANVTEAGSDRVNARLVIRAEPGWLTTFRDGLEADAENAGGEVTSSSQSAEDLTRPILDTQARLDAQIQLRERLTGLLDRQGANIEELIRVERELARVNGDIESAAAQLRAMRARVSMSIADLTYQSEIRPISRSTVNPVGEAVRDFAGIVLGGLAVMIRLIAGVLPWMILIIPAVWLLSRWRRSVNRRKAAEKAKT</sequence>
<dbReference type="Proteomes" id="UP001595379">
    <property type="component" value="Unassembled WGS sequence"/>
</dbReference>
<accession>A0ABV6ZZV8</accession>
<dbReference type="EMBL" id="JBHRSV010000028">
    <property type="protein sequence ID" value="MFC2926942.1"/>
    <property type="molecule type" value="Genomic_DNA"/>
</dbReference>
<evidence type="ECO:0000256" key="2">
    <source>
        <dbReference type="SAM" id="Phobius"/>
    </source>
</evidence>
<keyword evidence="5" id="KW-1185">Reference proteome</keyword>
<feature type="transmembrane region" description="Helical" evidence="2">
    <location>
        <begin position="269"/>
        <end position="302"/>
    </location>
</feature>
<evidence type="ECO:0000256" key="1">
    <source>
        <dbReference type="SAM" id="Coils"/>
    </source>
</evidence>
<evidence type="ECO:0000259" key="3">
    <source>
        <dbReference type="Pfam" id="PF14257"/>
    </source>
</evidence>
<keyword evidence="2" id="KW-0472">Membrane</keyword>
<keyword evidence="2" id="KW-0812">Transmembrane</keyword>
<name>A0ABV6ZZV8_9PROT</name>
<proteinExistence type="predicted"/>
<keyword evidence="1" id="KW-0175">Coiled coil</keyword>
<feature type="coiled-coil region" evidence="1">
    <location>
        <begin position="210"/>
        <end position="237"/>
    </location>
</feature>
<dbReference type="RefSeq" id="WP_343162929.1">
    <property type="nucleotide sequence ID" value="NZ_JBHRSV010000028.1"/>
</dbReference>
<dbReference type="PROSITE" id="PS51257">
    <property type="entry name" value="PROKAR_LIPOPROTEIN"/>
    <property type="match status" value="1"/>
</dbReference>
<reference evidence="5" key="1">
    <citation type="journal article" date="2019" name="Int. J. Syst. Evol. Microbiol.">
        <title>The Global Catalogue of Microorganisms (GCM) 10K type strain sequencing project: providing services to taxonomists for standard genome sequencing and annotation.</title>
        <authorList>
            <consortium name="The Broad Institute Genomics Platform"/>
            <consortium name="The Broad Institute Genome Sequencing Center for Infectious Disease"/>
            <person name="Wu L."/>
            <person name="Ma J."/>
        </authorList>
    </citation>
    <scope>NUCLEOTIDE SEQUENCE [LARGE SCALE GENOMIC DNA]</scope>
    <source>
        <strain evidence="5">KCTC 52487</strain>
    </source>
</reference>